<dbReference type="PROSITE" id="PS51782">
    <property type="entry name" value="LYSM"/>
    <property type="match status" value="1"/>
</dbReference>
<dbReference type="CDD" id="cd00118">
    <property type="entry name" value="LysM"/>
    <property type="match status" value="1"/>
</dbReference>
<dbReference type="AlphaFoldDB" id="A0A9D1T876"/>
<feature type="domain" description="LysM" evidence="1">
    <location>
        <begin position="471"/>
        <end position="514"/>
    </location>
</feature>
<dbReference type="InterPro" id="IPR024300">
    <property type="entry name" value="SipL_SPOCS_dom"/>
</dbReference>
<dbReference type="EMBL" id="DVOS01000037">
    <property type="protein sequence ID" value="HIV23080.1"/>
    <property type="molecule type" value="Genomic_DNA"/>
</dbReference>
<name>A0A9D1T876_9FIRM</name>
<organism evidence="2 3">
    <name type="scientific">Candidatus Merdiplasma excrementigallinarum</name>
    <dbReference type="NCBI Taxonomy" id="2840864"/>
    <lineage>
        <taxon>Bacteria</taxon>
        <taxon>Bacillati</taxon>
        <taxon>Bacillota</taxon>
        <taxon>Clostridia</taxon>
        <taxon>Lachnospirales</taxon>
        <taxon>Lachnospiraceae</taxon>
        <taxon>Lachnospiraceae incertae sedis</taxon>
        <taxon>Candidatus Merdiplasma</taxon>
    </lineage>
</organism>
<accession>A0A9D1T876</accession>
<evidence type="ECO:0000313" key="3">
    <source>
        <dbReference type="Proteomes" id="UP000886889"/>
    </source>
</evidence>
<dbReference type="InterPro" id="IPR018392">
    <property type="entry name" value="LysM"/>
</dbReference>
<protein>
    <submittedName>
        <fullName evidence="2">DUF3794 domain-containing protein</fullName>
    </submittedName>
</protein>
<dbReference type="SMART" id="SM00257">
    <property type="entry name" value="LysM"/>
    <property type="match status" value="1"/>
</dbReference>
<evidence type="ECO:0000313" key="2">
    <source>
        <dbReference type="EMBL" id="HIV23080.1"/>
    </source>
</evidence>
<reference evidence="2" key="1">
    <citation type="submission" date="2020-10" db="EMBL/GenBank/DDBJ databases">
        <authorList>
            <person name="Gilroy R."/>
        </authorList>
    </citation>
    <scope>NUCLEOTIDE SEQUENCE</scope>
    <source>
        <strain evidence="2">ChiBcec6-7307</strain>
    </source>
</reference>
<dbReference type="InterPro" id="IPR036779">
    <property type="entry name" value="LysM_dom_sf"/>
</dbReference>
<dbReference type="SUPFAM" id="SSF54106">
    <property type="entry name" value="LysM domain"/>
    <property type="match status" value="1"/>
</dbReference>
<reference evidence="2" key="2">
    <citation type="journal article" date="2021" name="PeerJ">
        <title>Extensive microbial diversity within the chicken gut microbiome revealed by metagenomics and culture.</title>
        <authorList>
            <person name="Gilroy R."/>
            <person name="Ravi A."/>
            <person name="Getino M."/>
            <person name="Pursley I."/>
            <person name="Horton D.L."/>
            <person name="Alikhan N.F."/>
            <person name="Baker D."/>
            <person name="Gharbi K."/>
            <person name="Hall N."/>
            <person name="Watson M."/>
            <person name="Adriaenssens E.M."/>
            <person name="Foster-Nyarko E."/>
            <person name="Jarju S."/>
            <person name="Secka A."/>
            <person name="Antonio M."/>
            <person name="Oren A."/>
            <person name="Chaudhuri R.R."/>
            <person name="La Ragione R."/>
            <person name="Hildebrand F."/>
            <person name="Pallen M.J."/>
        </authorList>
    </citation>
    <scope>NUCLEOTIDE SEQUENCE</scope>
    <source>
        <strain evidence="2">ChiBcec6-7307</strain>
    </source>
</reference>
<comment type="caution">
    <text evidence="2">The sequence shown here is derived from an EMBL/GenBank/DDBJ whole genome shotgun (WGS) entry which is preliminary data.</text>
</comment>
<dbReference type="Proteomes" id="UP000886889">
    <property type="component" value="Unassembled WGS sequence"/>
</dbReference>
<gene>
    <name evidence="2" type="ORF">IAC80_03980</name>
</gene>
<evidence type="ECO:0000259" key="1">
    <source>
        <dbReference type="PROSITE" id="PS51782"/>
    </source>
</evidence>
<dbReference type="Pfam" id="PF01476">
    <property type="entry name" value="LysM"/>
    <property type="match status" value="1"/>
</dbReference>
<sequence>MEVLKKNIHMYRQAKRAVSQITLEEDFNVPDAKPDVEQIIQTREKTVIESTRSENGRLLLKGWVQVGVLYMDDGEERQIHRLDNQLKFDEYINMEGLEAGENVNLTCEIEDLNVVMINSRKLSMRGLLTFTAVTDDIYDMSAAVDAKSDLELCRKKKKLEFMQLEVQKRDIIRIKEDILLPANKPDIREILWDNVQLRGSELHVGDGKLQVEGELFVFVLYDAGDENGTKQWMEYTLPVRGEADVAGCTPDLVADVKVGLGQMELQVRQDTDGEDRIIHAEGALDLDIKLYANREMEILEDIFSPEKELEIYRREELYETMVMRNSSRLRAVGRIRAEGTKPGILQVCSSQGTVKVDEVRMEEKGLKIEGALLVEILYVSADDTMPFAVLSGSIPFSHFADVPDLDEDCRCSLNTNLEQLSTTMADSEEIEVRASISMNLLIVRPHKQMCIADIGEKDLDLQLIQNLPGIVGYIVQDGDCLWDIARKYYTTPRRIMEMNGLETETVSRGDHLIIMKEVEKVEV</sequence>
<dbReference type="Gene3D" id="3.10.350.10">
    <property type="entry name" value="LysM domain"/>
    <property type="match status" value="1"/>
</dbReference>
<dbReference type="Pfam" id="PF12673">
    <property type="entry name" value="SipL"/>
    <property type="match status" value="3"/>
</dbReference>
<proteinExistence type="predicted"/>